<dbReference type="PANTHER" id="PTHR12697">
    <property type="entry name" value="PBS LYASE HEAT-LIKE PROTEIN"/>
    <property type="match status" value="1"/>
</dbReference>
<dbReference type="InterPro" id="IPR011989">
    <property type="entry name" value="ARM-like"/>
</dbReference>
<organism evidence="2 3">
    <name type="scientific">Pontiella agarivorans</name>
    <dbReference type="NCBI Taxonomy" id="3038953"/>
    <lineage>
        <taxon>Bacteria</taxon>
        <taxon>Pseudomonadati</taxon>
        <taxon>Kiritimatiellota</taxon>
        <taxon>Kiritimatiellia</taxon>
        <taxon>Kiritimatiellales</taxon>
        <taxon>Pontiellaceae</taxon>
        <taxon>Pontiella</taxon>
    </lineage>
</organism>
<dbReference type="InterPro" id="IPR004155">
    <property type="entry name" value="PBS_lyase_HEAT"/>
</dbReference>
<dbReference type="RefSeq" id="WP_322609447.1">
    <property type="nucleotide sequence ID" value="NZ_JARVCO010000012.1"/>
</dbReference>
<name>A0ABU5MZP6_9BACT</name>
<evidence type="ECO:0000313" key="3">
    <source>
        <dbReference type="Proteomes" id="UP001290861"/>
    </source>
</evidence>
<feature type="chain" id="PRO_5047495288" evidence="1">
    <location>
        <begin position="19"/>
        <end position="594"/>
    </location>
</feature>
<sequence length="594" mass="62822">MFKKSLLTLMLMAAVSQAAVKELIPNLTSDDLQVQTQARLDVLAACSKASAPDAPQGSREAICKEMCTILEGDYPVVEVIQPVLNNLERIGGAESVSTLVKLMNHKDPNIRDDARRALAVNPSNEAAQALVAALRSRKARSPETTAGLIYALGERKQAGASKLISGALGSKDEVVFIAAVKVLGMLNEDAGVNALLERRAQEKGFRKTQVDAALLSTLRKTVYTTFLAEGEPDQLRAAATAGLILSGEVSRAVKAMASGDTAQQAGVIEAAKQGLNPIVMDVVAEALPNLPPHNQLKAVVALQASGNRKYAGNVEPLLGSGDWFVQAVAANALASIGTADSVPALVALGSKDARRSLGRLNLKGVDAQLERLAASGDSKNRETAIEALANRGRVDLIPTFFKYAAEEDRGVASTAAKAIAGIGNDATVAPMVDLMIEKEKAPVSRDLLNGIVKIMRTSPDQRGLVDMLVAKMNGASSRSQANILKALAQSGSKAALPPLVEACRSSDEALQKTAIKALGGWKERNGIDTMLALAGDDSISLKDHVILMRGVSRIYASISSWQLSRYKGGIEKAIETCRRQEEKDALQATLDKVK</sequence>
<dbReference type="Gene3D" id="1.25.10.10">
    <property type="entry name" value="Leucine-rich Repeat Variant"/>
    <property type="match status" value="3"/>
</dbReference>
<dbReference type="InterPro" id="IPR016024">
    <property type="entry name" value="ARM-type_fold"/>
</dbReference>
<feature type="signal peptide" evidence="1">
    <location>
        <begin position="1"/>
        <end position="18"/>
    </location>
</feature>
<dbReference type="SMART" id="SM00567">
    <property type="entry name" value="EZ_HEAT"/>
    <property type="match status" value="4"/>
</dbReference>
<proteinExistence type="predicted"/>
<keyword evidence="3" id="KW-1185">Reference proteome</keyword>
<protein>
    <submittedName>
        <fullName evidence="2">HEAT repeat domain-containing protein</fullName>
    </submittedName>
</protein>
<accession>A0ABU5MZP6</accession>
<dbReference type="PANTHER" id="PTHR12697:SF5">
    <property type="entry name" value="DEOXYHYPUSINE HYDROXYLASE"/>
    <property type="match status" value="1"/>
</dbReference>
<dbReference type="Pfam" id="PF13646">
    <property type="entry name" value="HEAT_2"/>
    <property type="match status" value="2"/>
</dbReference>
<dbReference type="Proteomes" id="UP001290861">
    <property type="component" value="Unassembled WGS sequence"/>
</dbReference>
<comment type="caution">
    <text evidence="2">The sequence shown here is derived from an EMBL/GenBank/DDBJ whole genome shotgun (WGS) entry which is preliminary data.</text>
</comment>
<keyword evidence="1" id="KW-0732">Signal</keyword>
<reference evidence="2 3" key="1">
    <citation type="journal article" date="2024" name="Appl. Environ. Microbiol.">
        <title>Pontiella agarivorans sp. nov., a novel marine anaerobic bacterium capable of degrading macroalgal polysaccharides and fixing nitrogen.</title>
        <authorList>
            <person name="Liu N."/>
            <person name="Kivenson V."/>
            <person name="Peng X."/>
            <person name="Cui Z."/>
            <person name="Lankiewicz T.S."/>
            <person name="Gosselin K.M."/>
            <person name="English C.J."/>
            <person name="Blair E.M."/>
            <person name="O'Malley M.A."/>
            <person name="Valentine D.L."/>
        </authorList>
    </citation>
    <scope>NUCLEOTIDE SEQUENCE [LARGE SCALE GENOMIC DNA]</scope>
    <source>
        <strain evidence="2 3">NLcol2</strain>
    </source>
</reference>
<dbReference type="EMBL" id="JARVCO010000012">
    <property type="protein sequence ID" value="MDZ8119662.1"/>
    <property type="molecule type" value="Genomic_DNA"/>
</dbReference>
<evidence type="ECO:0000313" key="2">
    <source>
        <dbReference type="EMBL" id="MDZ8119662.1"/>
    </source>
</evidence>
<dbReference type="SUPFAM" id="SSF48371">
    <property type="entry name" value="ARM repeat"/>
    <property type="match status" value="1"/>
</dbReference>
<gene>
    <name evidence="2" type="ORF">P9H32_13620</name>
</gene>
<evidence type="ECO:0000256" key="1">
    <source>
        <dbReference type="SAM" id="SignalP"/>
    </source>
</evidence>